<evidence type="ECO:0008006" key="7">
    <source>
        <dbReference type="Google" id="ProtNLM"/>
    </source>
</evidence>
<keyword evidence="3" id="KW-0378">Hydrolase</keyword>
<dbReference type="InterPro" id="IPR050582">
    <property type="entry name" value="HAD-like_SerB"/>
</dbReference>
<dbReference type="Pfam" id="PF12710">
    <property type="entry name" value="HAD"/>
    <property type="match status" value="1"/>
</dbReference>
<reference evidence="5 6" key="1">
    <citation type="submission" date="2016-09" db="EMBL/GenBank/DDBJ databases">
        <title>Draft genome sequence for the type strain of Vulcanibacillus modesticaldus BR, a strictly anaerobic, moderately thermophilic, and nitrate-reducing bacterium from deep sea-hydrothermal vents of the Mid-Atlantic Ridge.</title>
        <authorList>
            <person name="Abin C.A."/>
            <person name="Hollibaugh J.T."/>
        </authorList>
    </citation>
    <scope>NUCLEOTIDE SEQUENCE [LARGE SCALE GENOMIC DNA]</scope>
    <source>
        <strain evidence="5 6">BR</strain>
    </source>
</reference>
<dbReference type="NCBIfam" id="TIGR01490">
    <property type="entry name" value="HAD-SF-IB-hyp1"/>
    <property type="match status" value="1"/>
</dbReference>
<keyword evidence="4" id="KW-0460">Magnesium</keyword>
<dbReference type="AlphaFoldDB" id="A0A1D2YWU6"/>
<evidence type="ECO:0000313" key="5">
    <source>
        <dbReference type="EMBL" id="OEG00126.1"/>
    </source>
</evidence>
<dbReference type="STRING" id="337097.BHF71_06270"/>
<dbReference type="Gene3D" id="1.20.1440.100">
    <property type="entry name" value="SG protein - dephosphorylation function"/>
    <property type="match status" value="1"/>
</dbReference>
<accession>A0A1D2YWU6</accession>
<evidence type="ECO:0000256" key="4">
    <source>
        <dbReference type="ARBA" id="ARBA00022842"/>
    </source>
</evidence>
<dbReference type="SUPFAM" id="SSF56784">
    <property type="entry name" value="HAD-like"/>
    <property type="match status" value="1"/>
</dbReference>
<comment type="caution">
    <text evidence="5">The sequence shown here is derived from an EMBL/GenBank/DDBJ whole genome shotgun (WGS) entry which is preliminary data.</text>
</comment>
<dbReference type="InterPro" id="IPR036412">
    <property type="entry name" value="HAD-like_sf"/>
</dbReference>
<dbReference type="Gene3D" id="3.40.50.1000">
    <property type="entry name" value="HAD superfamily/HAD-like"/>
    <property type="match status" value="1"/>
</dbReference>
<keyword evidence="6" id="KW-1185">Reference proteome</keyword>
<organism evidence="5 6">
    <name type="scientific">Vulcanibacillus modesticaldus</name>
    <dbReference type="NCBI Taxonomy" id="337097"/>
    <lineage>
        <taxon>Bacteria</taxon>
        <taxon>Bacillati</taxon>
        <taxon>Bacillota</taxon>
        <taxon>Bacilli</taxon>
        <taxon>Bacillales</taxon>
        <taxon>Bacillaceae</taxon>
        <taxon>Vulcanibacillus</taxon>
    </lineage>
</organism>
<protein>
    <recommendedName>
        <fullName evidence="7">Haloacid dehalogenase</fullName>
    </recommendedName>
</protein>
<dbReference type="EMBL" id="MIJF01000007">
    <property type="protein sequence ID" value="OEG00126.1"/>
    <property type="molecule type" value="Genomic_DNA"/>
</dbReference>
<evidence type="ECO:0000256" key="1">
    <source>
        <dbReference type="ARBA" id="ARBA00009184"/>
    </source>
</evidence>
<evidence type="ECO:0000256" key="2">
    <source>
        <dbReference type="ARBA" id="ARBA00022723"/>
    </source>
</evidence>
<gene>
    <name evidence="5" type="ORF">BHF71_06270</name>
</gene>
<dbReference type="InterPro" id="IPR023214">
    <property type="entry name" value="HAD_sf"/>
</dbReference>
<comment type="similarity">
    <text evidence="1">Belongs to the HAD-like hydrolase superfamily. SerB family.</text>
</comment>
<dbReference type="Proteomes" id="UP000243739">
    <property type="component" value="Unassembled WGS sequence"/>
</dbReference>
<sequence length="219" mass="24819">MKIIAVDFDGTLYEGNSMKGTVKATKENFTLKDWWTISKGVLKGAIVAFHKGKNGFKIEFFKAFAMTFKGKHQNEIAEYFNALAEESVLEINQQLLKKIKEYINNGDKVIILSASLQPFLQTLVARLGLDLAAIGSKLVFDERGICTGEIGMINQGENKVNQLRKWITENGYENQELWAYADSESDIPLFEYVQHPVVVNPSNEMKDIAKKRGWELFKS</sequence>
<proteinExistence type="inferred from homology"/>
<dbReference type="GO" id="GO:0016787">
    <property type="term" value="F:hydrolase activity"/>
    <property type="evidence" value="ECO:0007669"/>
    <property type="project" value="UniProtKB-KW"/>
</dbReference>
<dbReference type="RefSeq" id="WP_069656020.1">
    <property type="nucleotide sequence ID" value="NZ_MIJF01000007.1"/>
</dbReference>
<dbReference type="InterPro" id="IPR006385">
    <property type="entry name" value="HAD_hydro_SerB1"/>
</dbReference>
<dbReference type="NCBIfam" id="TIGR01488">
    <property type="entry name" value="HAD-SF-IB"/>
    <property type="match status" value="1"/>
</dbReference>
<keyword evidence="2" id="KW-0479">Metal-binding</keyword>
<dbReference type="OrthoDB" id="9794212at2"/>
<dbReference type="PANTHER" id="PTHR43344">
    <property type="entry name" value="PHOSPHOSERINE PHOSPHATASE"/>
    <property type="match status" value="1"/>
</dbReference>
<dbReference type="PANTHER" id="PTHR43344:SF13">
    <property type="entry name" value="PHOSPHATASE RV3661-RELATED"/>
    <property type="match status" value="1"/>
</dbReference>
<name>A0A1D2YWU6_9BACI</name>
<dbReference type="GO" id="GO:0046872">
    <property type="term" value="F:metal ion binding"/>
    <property type="evidence" value="ECO:0007669"/>
    <property type="project" value="UniProtKB-KW"/>
</dbReference>
<evidence type="ECO:0000313" key="6">
    <source>
        <dbReference type="Proteomes" id="UP000243739"/>
    </source>
</evidence>
<evidence type="ECO:0000256" key="3">
    <source>
        <dbReference type="ARBA" id="ARBA00022801"/>
    </source>
</evidence>